<evidence type="ECO:0008006" key="3">
    <source>
        <dbReference type="Google" id="ProtNLM"/>
    </source>
</evidence>
<sequence>MYSVDNKAGRLIEVRLASPLPAGEVDACIARIQGIVTQNRHGAVVCIELLQVDVLAPESAEKFLEMMRVQNATVHRTAYLLPVTNAILGLQVERLIRDAHNSSRKAFRDTTSLEAWLVPVMTMVEAQQLRKFLSQLA</sequence>
<evidence type="ECO:0000313" key="2">
    <source>
        <dbReference type="Proteomes" id="UP000075260"/>
    </source>
</evidence>
<protein>
    <recommendedName>
        <fullName evidence="3">STAS domain-containing protein</fullName>
    </recommendedName>
</protein>
<name>A0A150Q4Q3_SORCE</name>
<dbReference type="RefSeq" id="WP_061612429.1">
    <property type="nucleotide sequence ID" value="NZ_JEMA01001056.1"/>
</dbReference>
<dbReference type="Proteomes" id="UP000075260">
    <property type="component" value="Unassembled WGS sequence"/>
</dbReference>
<dbReference type="EMBL" id="JEMA01001056">
    <property type="protein sequence ID" value="KYF62900.1"/>
    <property type="molecule type" value="Genomic_DNA"/>
</dbReference>
<reference evidence="1 2" key="1">
    <citation type="submission" date="2014-02" db="EMBL/GenBank/DDBJ databases">
        <title>The small core and large imbalanced accessory genome model reveals a collaborative survival strategy of Sorangium cellulosum strains in nature.</title>
        <authorList>
            <person name="Han K."/>
            <person name="Peng R."/>
            <person name="Blom J."/>
            <person name="Li Y.-Z."/>
        </authorList>
    </citation>
    <scope>NUCLEOTIDE SEQUENCE [LARGE SCALE GENOMIC DNA]</scope>
    <source>
        <strain evidence="1 2">So0008-312</strain>
    </source>
</reference>
<dbReference type="AlphaFoldDB" id="A0A150Q4Q3"/>
<dbReference type="OrthoDB" id="5522016at2"/>
<proteinExistence type="predicted"/>
<gene>
    <name evidence="1" type="ORF">BE15_22080</name>
</gene>
<accession>A0A150Q4Q3</accession>
<evidence type="ECO:0000313" key="1">
    <source>
        <dbReference type="EMBL" id="KYF62900.1"/>
    </source>
</evidence>
<organism evidence="1 2">
    <name type="scientific">Sorangium cellulosum</name>
    <name type="common">Polyangium cellulosum</name>
    <dbReference type="NCBI Taxonomy" id="56"/>
    <lineage>
        <taxon>Bacteria</taxon>
        <taxon>Pseudomonadati</taxon>
        <taxon>Myxococcota</taxon>
        <taxon>Polyangia</taxon>
        <taxon>Polyangiales</taxon>
        <taxon>Polyangiaceae</taxon>
        <taxon>Sorangium</taxon>
    </lineage>
</organism>
<comment type="caution">
    <text evidence="1">The sequence shown here is derived from an EMBL/GenBank/DDBJ whole genome shotgun (WGS) entry which is preliminary data.</text>
</comment>